<organism evidence="9 10">
    <name type="scientific">Gottschalkia purinilytica</name>
    <name type="common">Clostridium purinilyticum</name>
    <dbReference type="NCBI Taxonomy" id="1503"/>
    <lineage>
        <taxon>Bacteria</taxon>
        <taxon>Bacillati</taxon>
        <taxon>Bacillota</taxon>
        <taxon>Tissierellia</taxon>
        <taxon>Tissierellales</taxon>
        <taxon>Gottschalkiaceae</taxon>
        <taxon>Gottschalkia</taxon>
    </lineage>
</organism>
<dbReference type="SMART" id="SM00968">
    <property type="entry name" value="SMC_hinge"/>
    <property type="match status" value="1"/>
</dbReference>
<dbReference type="NCBIfam" id="TIGR02168">
    <property type="entry name" value="SMC_prok_B"/>
    <property type="match status" value="1"/>
</dbReference>
<dbReference type="HAMAP" id="MF_01894">
    <property type="entry name" value="Smc_prok"/>
    <property type="match status" value="1"/>
</dbReference>
<evidence type="ECO:0000259" key="8">
    <source>
        <dbReference type="SMART" id="SM00968"/>
    </source>
</evidence>
<dbReference type="InterPro" id="IPR010935">
    <property type="entry name" value="SMC_hinge"/>
</dbReference>
<dbReference type="Pfam" id="PF06470">
    <property type="entry name" value="SMC_hinge"/>
    <property type="match status" value="1"/>
</dbReference>
<dbReference type="GO" id="GO:0005737">
    <property type="term" value="C:cytoplasm"/>
    <property type="evidence" value="ECO:0007669"/>
    <property type="project" value="UniProtKB-SubCell"/>
</dbReference>
<evidence type="ECO:0000313" key="10">
    <source>
        <dbReference type="Proteomes" id="UP000037267"/>
    </source>
</evidence>
<keyword evidence="10" id="KW-1185">Reference proteome</keyword>
<dbReference type="Pfam" id="PF02463">
    <property type="entry name" value="SMC_N"/>
    <property type="match status" value="2"/>
</dbReference>
<dbReference type="AlphaFoldDB" id="A0A0L0WBQ8"/>
<sequence length="1193" mass="138130">MFLKRLEIQGFKSFAQKIEIDFEGGVTGVVGPNGSGKSNISDSVRWVLGEQSVKNLRGSKMEDVIFSGTSKRKPLGYAEVTLVLDNKDKKLPVEYSEVCVTRRVFRSGESEYYINKNSCRLKDIKELFMDTGVGKDGYSIIGQGRIDEILSSKSEDRRNIFEEAAGIVKYKTRKEEAEKKLEKTKENLLRIDDIVSELENQLGPLKQQSEKAEKFKELSEALKKLEVSLFIREIDRLKEELGHIEAQRKLIEDQLSHNEEKRSKLEIKYNQGQEEIKKMDFNIEKIQTLKYDTQSKSEKQDGEIKLFKEKIIYLKKEVERYEEEIISLGKTINDILSQKEIVSENKKEIDSSVNNLNLKLNDKNKELEEILKNIRDKEKYIDEKKSDIIQILNLMSDKKSRINSMLSFKQSIEKRMNQIKKELEDMDIQQKHIDKEIEETNKEINETRNKIQNFITSKNNTINEKNKKIQELQNLQVQINGIRENIQGKSSNYRLLNEMKNEYEGYYKSVKNFLIACKRNNDLGKGVRGVVAELISVDKKYEKAIEVALGSFLQNIVTETQEDAKNAINYLKKYNLGRITFLPMSSISSRGLSANDKNLCEENGAIGIASQLIKFDNDYKNIFEYLLGRVLIVNNIDDGIKISKRSNHSIKIVSLDGDVLNPGGSMTGGSYKTGSTNILGRERQIKELEEQIEKLKNEYTLMSDKLRMNESEIASIDNSLLKIDNSINELNLNLARIENKQSQNYDNKNKNEILIEKYLSEDKQLSEENNNVINDVKKLEEDLENLKKDNDITQNSIDEYTKHFEDEKKKRDTISKDITDIKIKAASFEQELKNITESLQRLELEKQKSENSIQVKTLEKENSIKEINEMNVKLEELIRDRNNLNDTLRDYDLKLNDIKNDKNNFVQSFYNEQENLKEMNATINELQKSMNTLELKYEKYNVQLENYNNKMWEEYEMSYQMALSHREEVENVTKVQNEVRTLKNKVKSLGNINLDAIEEYKRVNERHEFMVTQRDDLIEAKESLNIVIKDMDVKMKEQFTENFKVIRKHFVEVFEKLFGGGKADIYLQDEENVLTSGIEIIAQPPGKKLQSLSLLSGGERALTAIALLFAILKTKPTPFCILDEIEAALDDANVYRYAEYLKEFSKETQFIVITHRKGTMESVDSLYGVTMEEHGISKLVSVKLSEKLGEEAS</sequence>
<comment type="function">
    <text evidence="7">Required for chromosome condensation and partitioning.</text>
</comment>
<evidence type="ECO:0000256" key="3">
    <source>
        <dbReference type="ARBA" id="ARBA00022741"/>
    </source>
</evidence>
<evidence type="ECO:0000256" key="1">
    <source>
        <dbReference type="ARBA" id="ARBA00004496"/>
    </source>
</evidence>
<dbReference type="PATRIC" id="fig|1503.3.peg.2611"/>
<evidence type="ECO:0000256" key="6">
    <source>
        <dbReference type="ARBA" id="ARBA00023125"/>
    </source>
</evidence>
<keyword evidence="4 7" id="KW-0067">ATP-binding</keyword>
<dbReference type="GO" id="GO:0003677">
    <property type="term" value="F:DNA binding"/>
    <property type="evidence" value="ECO:0007669"/>
    <property type="project" value="UniProtKB-UniRule"/>
</dbReference>
<dbReference type="Gene3D" id="3.30.70.1620">
    <property type="match status" value="1"/>
</dbReference>
<keyword evidence="6 7" id="KW-0238">DNA-binding</keyword>
<dbReference type="Gene3D" id="3.40.50.300">
    <property type="entry name" value="P-loop containing nucleotide triphosphate hydrolases"/>
    <property type="match status" value="2"/>
</dbReference>
<dbReference type="InterPro" id="IPR027417">
    <property type="entry name" value="P-loop_NTPase"/>
</dbReference>
<feature type="coiled-coil region" evidence="7">
    <location>
        <begin position="167"/>
        <end position="254"/>
    </location>
</feature>
<dbReference type="Proteomes" id="UP000037267">
    <property type="component" value="Unassembled WGS sequence"/>
</dbReference>
<feature type="binding site" evidence="7">
    <location>
        <begin position="32"/>
        <end position="39"/>
    </location>
    <ligand>
        <name>ATP</name>
        <dbReference type="ChEBI" id="CHEBI:30616"/>
    </ligand>
</feature>
<dbReference type="CDD" id="cd03278">
    <property type="entry name" value="ABC_SMC_barmotin"/>
    <property type="match status" value="2"/>
</dbReference>
<reference evidence="10" key="1">
    <citation type="submission" date="2015-07" db="EMBL/GenBank/DDBJ databases">
        <title>Draft genome sequence of the purine-degrading Gottschalkia purinilyticum DSM 1384 (formerly Clostridium purinilyticum).</title>
        <authorList>
            <person name="Poehlein A."/>
            <person name="Schiel-Bengelsdorf B."/>
            <person name="Bengelsdorf F.R."/>
            <person name="Daniel R."/>
            <person name="Duerre P."/>
        </authorList>
    </citation>
    <scope>NUCLEOTIDE SEQUENCE [LARGE SCALE GENOMIC DNA]</scope>
    <source>
        <strain evidence="10">DSM 1384</strain>
    </source>
</reference>
<comment type="caution">
    <text evidence="9">The sequence shown here is derived from an EMBL/GenBank/DDBJ whole genome shotgun (WGS) entry which is preliminary data.</text>
</comment>
<feature type="coiled-coil region" evidence="7">
    <location>
        <begin position="304"/>
        <end position="492"/>
    </location>
</feature>
<dbReference type="STRING" id="1503.CLPU_5c00870"/>
<dbReference type="InterPro" id="IPR024704">
    <property type="entry name" value="SMC"/>
</dbReference>
<dbReference type="PIRSF" id="PIRSF005719">
    <property type="entry name" value="SMC"/>
    <property type="match status" value="1"/>
</dbReference>
<dbReference type="GO" id="GO:0007059">
    <property type="term" value="P:chromosome segregation"/>
    <property type="evidence" value="ECO:0007669"/>
    <property type="project" value="UniProtKB-UniRule"/>
</dbReference>
<dbReference type="Gene3D" id="1.20.1060.20">
    <property type="match status" value="1"/>
</dbReference>
<comment type="domain">
    <text evidence="7">Contains large globular domains required for ATP hydrolysis at each terminus and a third globular domain forming a flexible hinge near the middle of the molecule. These domains are separated by coiled-coil structures.</text>
</comment>
<gene>
    <name evidence="7 9" type="primary">smc</name>
    <name evidence="9" type="ORF">CLPU_5c00870</name>
</gene>
<evidence type="ECO:0000256" key="5">
    <source>
        <dbReference type="ARBA" id="ARBA00023054"/>
    </source>
</evidence>
<dbReference type="InterPro" id="IPR011890">
    <property type="entry name" value="SMC_prok"/>
</dbReference>
<dbReference type="GO" id="GO:0005524">
    <property type="term" value="F:ATP binding"/>
    <property type="evidence" value="ECO:0007669"/>
    <property type="project" value="UniProtKB-UniRule"/>
</dbReference>
<proteinExistence type="inferred from homology"/>
<dbReference type="InterPro" id="IPR036277">
    <property type="entry name" value="SMC_hinge_sf"/>
</dbReference>
<dbReference type="RefSeq" id="WP_050354880.1">
    <property type="nucleotide sequence ID" value="NZ_LGSS01000005.1"/>
</dbReference>
<dbReference type="SUPFAM" id="SSF52540">
    <property type="entry name" value="P-loop containing nucleoside triphosphate hydrolases"/>
    <property type="match status" value="2"/>
</dbReference>
<comment type="subcellular location">
    <subcellularLocation>
        <location evidence="1 7">Cytoplasm</location>
    </subcellularLocation>
</comment>
<dbReference type="GO" id="GO:0006260">
    <property type="term" value="P:DNA replication"/>
    <property type="evidence" value="ECO:0007669"/>
    <property type="project" value="UniProtKB-UniRule"/>
</dbReference>
<evidence type="ECO:0000313" key="9">
    <source>
        <dbReference type="EMBL" id="KNF08780.1"/>
    </source>
</evidence>
<evidence type="ECO:0000256" key="4">
    <source>
        <dbReference type="ARBA" id="ARBA00022840"/>
    </source>
</evidence>
<dbReference type="FunFam" id="3.40.50.300:FF:000901">
    <property type="entry name" value="Chromosome partition protein Smc"/>
    <property type="match status" value="1"/>
</dbReference>
<evidence type="ECO:0000256" key="7">
    <source>
        <dbReference type="HAMAP-Rule" id="MF_01894"/>
    </source>
</evidence>
<dbReference type="InterPro" id="IPR003395">
    <property type="entry name" value="RecF/RecN/SMC_N"/>
</dbReference>
<dbReference type="EMBL" id="LGSS01000005">
    <property type="protein sequence ID" value="KNF08780.1"/>
    <property type="molecule type" value="Genomic_DNA"/>
</dbReference>
<feature type="coiled-coil region" evidence="7">
    <location>
        <begin position="678"/>
        <end position="985"/>
    </location>
</feature>
<keyword evidence="3 7" id="KW-0547">Nucleotide-binding</keyword>
<comment type="similarity">
    <text evidence="7">Belongs to the SMC family.</text>
</comment>
<dbReference type="GO" id="GO:0030261">
    <property type="term" value="P:chromosome condensation"/>
    <property type="evidence" value="ECO:0007669"/>
    <property type="project" value="InterPro"/>
</dbReference>
<comment type="subunit">
    <text evidence="7">Homodimer.</text>
</comment>
<dbReference type="GO" id="GO:0016887">
    <property type="term" value="F:ATP hydrolysis activity"/>
    <property type="evidence" value="ECO:0007669"/>
    <property type="project" value="InterPro"/>
</dbReference>
<accession>A0A0L0WBQ8</accession>
<dbReference type="OrthoDB" id="9808768at2"/>
<dbReference type="GO" id="GO:0005694">
    <property type="term" value="C:chromosome"/>
    <property type="evidence" value="ECO:0007669"/>
    <property type="project" value="InterPro"/>
</dbReference>
<keyword evidence="2 7" id="KW-0963">Cytoplasm</keyword>
<protein>
    <recommendedName>
        <fullName evidence="7">Chromosome partition protein Smc</fullName>
    </recommendedName>
</protein>
<dbReference type="PANTHER" id="PTHR43977">
    <property type="entry name" value="STRUCTURAL MAINTENANCE OF CHROMOSOMES PROTEIN 3"/>
    <property type="match status" value="1"/>
</dbReference>
<feature type="domain" description="SMC hinge" evidence="8">
    <location>
        <begin position="525"/>
        <end position="643"/>
    </location>
</feature>
<evidence type="ECO:0000256" key="2">
    <source>
        <dbReference type="ARBA" id="ARBA00022490"/>
    </source>
</evidence>
<dbReference type="GO" id="GO:0007062">
    <property type="term" value="P:sister chromatid cohesion"/>
    <property type="evidence" value="ECO:0007669"/>
    <property type="project" value="InterPro"/>
</dbReference>
<dbReference type="SUPFAM" id="SSF75553">
    <property type="entry name" value="Smc hinge domain"/>
    <property type="match status" value="1"/>
</dbReference>
<name>A0A0L0WBQ8_GOTPU</name>
<keyword evidence="5 7" id="KW-0175">Coiled coil</keyword>
<dbReference type="FunFam" id="3.40.50.300:FF:000984">
    <property type="entry name" value="Chromosome partition protein Smc"/>
    <property type="match status" value="1"/>
</dbReference>